<evidence type="ECO:0000256" key="5">
    <source>
        <dbReference type="ARBA" id="ARBA00023027"/>
    </source>
</evidence>
<dbReference type="InterPro" id="IPR026590">
    <property type="entry name" value="Ssirtuin_cat_dom"/>
</dbReference>
<dbReference type="EMBL" id="VSWD01000010">
    <property type="protein sequence ID" value="KAK3090189.1"/>
    <property type="molecule type" value="Genomic_DNA"/>
</dbReference>
<evidence type="ECO:0000256" key="4">
    <source>
        <dbReference type="ARBA" id="ARBA00022833"/>
    </source>
</evidence>
<comment type="similarity">
    <text evidence="6">Belongs to the sirtuin family. Class IV subfamily.</text>
</comment>
<evidence type="ECO:0000256" key="8">
    <source>
        <dbReference type="SAM" id="MobiDB-lite"/>
    </source>
</evidence>
<dbReference type="PANTHER" id="PTHR11085:SF12">
    <property type="entry name" value="NAD-DEPENDENT PROTEIN DEACYLASE SIRTUIN-6"/>
    <property type="match status" value="1"/>
</dbReference>
<sequence>MVCAYKKCNKDLSEDMSRVEVRTILPKSLSKALKSKFFVDWKTSGEASFHQECWDVILKSSRSWKKKPNIPHISGEEKILIKEAAKTAEFFNSVEHIKKEAKRVAKMISSARHCVAFTGAGISTSAGIGDYRGKSGKWTKMDQESIDVSSVFEHGDGEPSRKKMKTEETKNEEDEEGSDDYEEEDGVPYESLRPTYTHEALKKLLELGNLKYIISQNGDGLHTLSGIPQDKISELHGNVFAEKCERCGKQYDRPYYVMDDIGSQYFEELEDYRKTDVKKPAYAVKCERCGLSHRTGKKCEDKKCRGYLIDTIINFGDMLEDRIFDGAMDNATECDVMLCLGSTLKVAPASDLVESIMDKGRLVICNRQPTHLDKECSKQGRDGLPLGCRIFGDCDFLMKEVMAAVLTDTELKTWEAGSVDRRIKYDSMRVKQQD</sequence>
<dbReference type="Pfam" id="PF02146">
    <property type="entry name" value="SIR2"/>
    <property type="match status" value="1"/>
</dbReference>
<keyword evidence="5" id="KW-0520">NAD</keyword>
<dbReference type="GO" id="GO:0017136">
    <property type="term" value="F:histone deacetylase activity, NAD-dependent"/>
    <property type="evidence" value="ECO:0007669"/>
    <property type="project" value="TreeGrafter"/>
</dbReference>
<accession>A0AA89BTA6</accession>
<dbReference type="InterPro" id="IPR050134">
    <property type="entry name" value="NAD-dep_sirtuin_deacylases"/>
</dbReference>
<feature type="region of interest" description="Disordered" evidence="8">
    <location>
        <begin position="148"/>
        <end position="187"/>
    </location>
</feature>
<feature type="binding site" evidence="7">
    <location>
        <position position="247"/>
    </location>
    <ligand>
        <name>Zn(2+)</name>
        <dbReference type="ChEBI" id="CHEBI:29105"/>
    </ligand>
</feature>
<feature type="compositionally biased region" description="Acidic residues" evidence="8">
    <location>
        <begin position="170"/>
        <end position="187"/>
    </location>
</feature>
<dbReference type="Gene3D" id="2.20.28.200">
    <property type="match status" value="1"/>
</dbReference>
<evidence type="ECO:0000259" key="9">
    <source>
        <dbReference type="PROSITE" id="PS50305"/>
    </source>
</evidence>
<dbReference type="GO" id="GO:0046872">
    <property type="term" value="F:metal ion binding"/>
    <property type="evidence" value="ECO:0007669"/>
    <property type="project" value="UniProtKB-KW"/>
</dbReference>
<evidence type="ECO:0000256" key="1">
    <source>
        <dbReference type="ARBA" id="ARBA00012928"/>
    </source>
</evidence>
<keyword evidence="3 7" id="KW-0479">Metal-binding</keyword>
<proteinExistence type="inferred from homology"/>
<dbReference type="PANTHER" id="PTHR11085">
    <property type="entry name" value="NAD-DEPENDENT PROTEIN DEACYLASE SIRTUIN-5, MITOCHONDRIAL-RELATED"/>
    <property type="match status" value="1"/>
</dbReference>
<evidence type="ECO:0000256" key="7">
    <source>
        <dbReference type="PROSITE-ProRule" id="PRU00236"/>
    </source>
</evidence>
<dbReference type="AlphaFoldDB" id="A0AA89BTA6"/>
<feature type="binding site" evidence="7">
    <location>
        <position position="244"/>
    </location>
    <ligand>
        <name>Zn(2+)</name>
        <dbReference type="ChEBI" id="CHEBI:29105"/>
    </ligand>
</feature>
<dbReference type="GO" id="GO:0003714">
    <property type="term" value="F:transcription corepressor activity"/>
    <property type="evidence" value="ECO:0007669"/>
    <property type="project" value="TreeGrafter"/>
</dbReference>
<dbReference type="GO" id="GO:0000122">
    <property type="term" value="P:negative regulation of transcription by RNA polymerase II"/>
    <property type="evidence" value="ECO:0007669"/>
    <property type="project" value="TreeGrafter"/>
</dbReference>
<comment type="caution">
    <text evidence="10">The sequence shown here is derived from an EMBL/GenBank/DDBJ whole genome shotgun (WGS) entry which is preliminary data.</text>
</comment>
<reference evidence="10" key="1">
    <citation type="submission" date="2019-08" db="EMBL/GenBank/DDBJ databases">
        <title>The improved chromosome-level genome for the pearl oyster Pinctada fucata martensii using PacBio sequencing and Hi-C.</title>
        <authorList>
            <person name="Zheng Z."/>
        </authorList>
    </citation>
    <scope>NUCLEOTIDE SEQUENCE</scope>
    <source>
        <strain evidence="10">ZZ-2019</strain>
        <tissue evidence="10">Adductor muscle</tissue>
    </source>
</reference>
<gene>
    <name evidence="10" type="ORF">FSP39_009898</name>
</gene>
<dbReference type="EC" id="2.3.1.286" evidence="1"/>
<feature type="compositionally biased region" description="Basic and acidic residues" evidence="8">
    <location>
        <begin position="153"/>
        <end position="169"/>
    </location>
</feature>
<feature type="binding site" evidence="7">
    <location>
        <position position="299"/>
    </location>
    <ligand>
        <name>Zn(2+)</name>
        <dbReference type="ChEBI" id="CHEBI:29105"/>
    </ligand>
</feature>
<protein>
    <recommendedName>
        <fullName evidence="1">protein acetyllysine N-acetyltransferase</fullName>
        <ecNumber evidence="1">2.3.1.286</ecNumber>
    </recommendedName>
</protein>
<feature type="active site" description="Proton acceptor" evidence="7">
    <location>
        <position position="236"/>
    </location>
</feature>
<keyword evidence="4 7" id="KW-0862">Zinc</keyword>
<evidence type="ECO:0000313" key="10">
    <source>
        <dbReference type="EMBL" id="KAK3090189.1"/>
    </source>
</evidence>
<evidence type="ECO:0000256" key="2">
    <source>
        <dbReference type="ARBA" id="ARBA00022679"/>
    </source>
</evidence>
<dbReference type="InterPro" id="IPR029035">
    <property type="entry name" value="DHS-like_NAD/FAD-binding_dom"/>
</dbReference>
<organism evidence="10 11">
    <name type="scientific">Pinctada imbricata</name>
    <name type="common">Atlantic pearl-oyster</name>
    <name type="synonym">Pinctada martensii</name>
    <dbReference type="NCBI Taxonomy" id="66713"/>
    <lineage>
        <taxon>Eukaryota</taxon>
        <taxon>Metazoa</taxon>
        <taxon>Spiralia</taxon>
        <taxon>Lophotrochozoa</taxon>
        <taxon>Mollusca</taxon>
        <taxon>Bivalvia</taxon>
        <taxon>Autobranchia</taxon>
        <taxon>Pteriomorphia</taxon>
        <taxon>Pterioida</taxon>
        <taxon>Pterioidea</taxon>
        <taxon>Pteriidae</taxon>
        <taxon>Pinctada</taxon>
    </lineage>
</organism>
<dbReference type="SUPFAM" id="SSF52467">
    <property type="entry name" value="DHS-like NAD/FAD-binding domain"/>
    <property type="match status" value="1"/>
</dbReference>
<keyword evidence="2" id="KW-0808">Transferase</keyword>
<feature type="domain" description="Deacetylase sirtuin-type" evidence="9">
    <location>
        <begin position="94"/>
        <end position="415"/>
    </location>
</feature>
<evidence type="ECO:0000256" key="6">
    <source>
        <dbReference type="ARBA" id="ARBA00038170"/>
    </source>
</evidence>
<name>A0AA89BTA6_PINIB</name>
<evidence type="ECO:0000256" key="3">
    <source>
        <dbReference type="ARBA" id="ARBA00022723"/>
    </source>
</evidence>
<feature type="binding site" evidence="7">
    <location>
        <position position="304"/>
    </location>
    <ligand>
        <name>Zn(2+)</name>
        <dbReference type="ChEBI" id="CHEBI:29105"/>
    </ligand>
</feature>
<dbReference type="InterPro" id="IPR003000">
    <property type="entry name" value="Sirtuin"/>
</dbReference>
<keyword evidence="11" id="KW-1185">Reference proteome</keyword>
<dbReference type="PROSITE" id="PS50305">
    <property type="entry name" value="SIRTUIN"/>
    <property type="match status" value="1"/>
</dbReference>
<evidence type="ECO:0000313" key="11">
    <source>
        <dbReference type="Proteomes" id="UP001186944"/>
    </source>
</evidence>
<dbReference type="GO" id="GO:0070403">
    <property type="term" value="F:NAD+ binding"/>
    <property type="evidence" value="ECO:0007669"/>
    <property type="project" value="InterPro"/>
</dbReference>
<dbReference type="Proteomes" id="UP001186944">
    <property type="component" value="Unassembled WGS sequence"/>
</dbReference>
<dbReference type="GO" id="GO:0005634">
    <property type="term" value="C:nucleus"/>
    <property type="evidence" value="ECO:0007669"/>
    <property type="project" value="TreeGrafter"/>
</dbReference>
<dbReference type="Gene3D" id="3.40.50.1220">
    <property type="entry name" value="TPP-binding domain"/>
    <property type="match status" value="1"/>
</dbReference>